<dbReference type="GO" id="GO:0006508">
    <property type="term" value="P:proteolysis"/>
    <property type="evidence" value="ECO:0007669"/>
    <property type="project" value="UniProtKB-KW"/>
</dbReference>
<proteinExistence type="predicted"/>
<dbReference type="FunFam" id="3.90.230.10:FF:000002">
    <property type="entry name" value="Xaa-Pro aminopeptidase 3"/>
    <property type="match status" value="1"/>
</dbReference>
<keyword evidence="2" id="KW-0645">Protease</keyword>
<accession>W6UKR1</accession>
<dbReference type="RefSeq" id="XP_024352947.1">
    <property type="nucleotide sequence ID" value="XM_024492546.1"/>
</dbReference>
<evidence type="ECO:0000256" key="4">
    <source>
        <dbReference type="ARBA" id="ARBA00022801"/>
    </source>
</evidence>
<dbReference type="PANTHER" id="PTHR48480">
    <property type="match status" value="1"/>
</dbReference>
<reference evidence="8 9" key="1">
    <citation type="journal article" date="2013" name="Nat. Genet.">
        <title>The genome of the hydatid tapeworm Echinococcus granulosus.</title>
        <authorList>
            <person name="Zheng H."/>
            <person name="Zhang W."/>
            <person name="Zhang L."/>
            <person name="Zhang Z."/>
            <person name="Li J."/>
            <person name="Lu G."/>
            <person name="Zhu Y."/>
            <person name="Wang Y."/>
            <person name="Huang Y."/>
            <person name="Liu J."/>
            <person name="Kang H."/>
            <person name="Chen J."/>
            <person name="Wang L."/>
            <person name="Chen A."/>
            <person name="Yu S."/>
            <person name="Gao Z."/>
            <person name="Jin L."/>
            <person name="Gu W."/>
            <person name="Wang Z."/>
            <person name="Zhao L."/>
            <person name="Shi B."/>
            <person name="Wen H."/>
            <person name="Lin R."/>
            <person name="Jones M.K."/>
            <person name="Brejova B."/>
            <person name="Vinar T."/>
            <person name="Zhao G."/>
            <person name="McManus D.P."/>
            <person name="Chen Z."/>
            <person name="Zhou Y."/>
            <person name="Wang S."/>
        </authorList>
    </citation>
    <scope>NUCLEOTIDE SEQUENCE [LARGE SCALE GENOMIC DNA]</scope>
</reference>
<dbReference type="Gene3D" id="3.40.350.10">
    <property type="entry name" value="Creatinase/prolidase N-terminal domain"/>
    <property type="match status" value="1"/>
</dbReference>
<dbReference type="GO" id="GO:0046872">
    <property type="term" value="F:metal ion binding"/>
    <property type="evidence" value="ECO:0007669"/>
    <property type="project" value="UniProtKB-KW"/>
</dbReference>
<dbReference type="Proteomes" id="UP000019149">
    <property type="component" value="Unassembled WGS sequence"/>
</dbReference>
<feature type="domain" description="Peptidase M24" evidence="7">
    <location>
        <begin position="248"/>
        <end position="514"/>
    </location>
</feature>
<keyword evidence="6" id="KW-0464">Manganese</keyword>
<name>W6UKR1_ECHGR</name>
<dbReference type="OrthoDB" id="10261878at2759"/>
<keyword evidence="9" id="KW-1185">Reference proteome</keyword>
<dbReference type="CDD" id="cd01087">
    <property type="entry name" value="Prolidase"/>
    <property type="match status" value="1"/>
</dbReference>
<evidence type="ECO:0000259" key="7">
    <source>
        <dbReference type="Pfam" id="PF00557"/>
    </source>
</evidence>
<dbReference type="InterPro" id="IPR036005">
    <property type="entry name" value="Creatinase/aminopeptidase-like"/>
</dbReference>
<comment type="caution">
    <text evidence="8">The sequence shown here is derived from an EMBL/GenBank/DDBJ whole genome shotgun (WGS) entry which is preliminary data.</text>
</comment>
<organism evidence="8 9">
    <name type="scientific">Echinococcus granulosus</name>
    <name type="common">Hydatid tapeworm</name>
    <dbReference type="NCBI Taxonomy" id="6210"/>
    <lineage>
        <taxon>Eukaryota</taxon>
        <taxon>Metazoa</taxon>
        <taxon>Spiralia</taxon>
        <taxon>Lophotrochozoa</taxon>
        <taxon>Platyhelminthes</taxon>
        <taxon>Cestoda</taxon>
        <taxon>Eucestoda</taxon>
        <taxon>Cyclophyllidea</taxon>
        <taxon>Taeniidae</taxon>
        <taxon>Echinococcus</taxon>
        <taxon>Echinococcus granulosus group</taxon>
    </lineage>
</organism>
<evidence type="ECO:0000256" key="5">
    <source>
        <dbReference type="ARBA" id="ARBA00023049"/>
    </source>
</evidence>
<dbReference type="InterPro" id="IPR000994">
    <property type="entry name" value="Pept_M24"/>
</dbReference>
<dbReference type="KEGG" id="egl:EGR_03297"/>
<keyword evidence="3" id="KW-0479">Metal-binding</keyword>
<dbReference type="PANTHER" id="PTHR48480:SF2">
    <property type="entry name" value="PEPTIDASE D"/>
    <property type="match status" value="1"/>
</dbReference>
<dbReference type="OMA" id="HDIDMAN"/>
<dbReference type="Pfam" id="PF00557">
    <property type="entry name" value="Peptidase_M24"/>
    <property type="match status" value="1"/>
</dbReference>
<dbReference type="GO" id="GO:0008237">
    <property type="term" value="F:metallopeptidase activity"/>
    <property type="evidence" value="ECO:0007669"/>
    <property type="project" value="UniProtKB-KW"/>
</dbReference>
<comment type="cofactor">
    <cofactor evidence="1">
        <name>Mn(2+)</name>
        <dbReference type="ChEBI" id="CHEBI:29035"/>
    </cofactor>
</comment>
<evidence type="ECO:0000313" key="9">
    <source>
        <dbReference type="Proteomes" id="UP000019149"/>
    </source>
</evidence>
<evidence type="ECO:0000256" key="6">
    <source>
        <dbReference type="ARBA" id="ARBA00023211"/>
    </source>
</evidence>
<gene>
    <name evidence="8" type="ORF">EGR_03297</name>
</gene>
<evidence type="ECO:0000313" key="8">
    <source>
        <dbReference type="EMBL" id="EUB61751.1"/>
    </source>
</evidence>
<keyword evidence="4" id="KW-0378">Hydrolase</keyword>
<keyword evidence="5" id="KW-0482">Metalloprotease</keyword>
<dbReference type="Gene3D" id="3.90.230.10">
    <property type="entry name" value="Creatinase/methionine aminopeptidase superfamily"/>
    <property type="match status" value="1"/>
</dbReference>
<dbReference type="SUPFAM" id="SSF55920">
    <property type="entry name" value="Creatinase/aminopeptidase"/>
    <property type="match status" value="1"/>
</dbReference>
<dbReference type="GeneID" id="36339012"/>
<sequence>MRRSSDGINGLELCTLSNLALIRSCTSSDWSTANRARFVSTYRTLSLLRLVSVVMAQADGKVELNEAEIASAPMVTLRNAAFKFAFDKGCFASPLSSTTMESPRYMARYTEPPLRYEWISRVVSSGSRLDREGCYPSAAPNLPHHKWEYSGEISHPSSKGIFGGNPEGGSLAFHGGSDVEYVFRQIEKYFLQKNPSLLLTLRGLNTISGDNTSEALFDGIEKFKTDNSILHHEMAECRLIKTPMELEVMRYAVSVSSAAHRHVMRKVKPGMFQFQVESLFRHYCYVNGGCRHLSYPCIAATGRDGATIYYGYPTSPNDNQIHDGEMCLFDMGAEYYCYCSDITCSFPVNGKFTSDQRFIYESVLAAVRVVISHLQPGVSWIEMHKLAERTLLEHLKAGGLLQGDIEAMMSAHLGATFTPRGLGHLIGCDVHDVGGYNKGAPPRPTEPGLRNLRTARRLMPNMVLTVEPGCYFIKELIDQAKSTPELRRFLVLEEIERFASFGGVRIEEDVLITDEGCEVLSDVPRTVEEIEDWMSRETTEYDSLM</sequence>
<dbReference type="InterPro" id="IPR029149">
    <property type="entry name" value="Creatin/AminoP/Spt16_N"/>
</dbReference>
<dbReference type="CTD" id="36339012"/>
<evidence type="ECO:0000256" key="3">
    <source>
        <dbReference type="ARBA" id="ARBA00022723"/>
    </source>
</evidence>
<dbReference type="STRING" id="6210.W6UKR1"/>
<dbReference type="InterPro" id="IPR052433">
    <property type="entry name" value="X-Pro_dipept-like"/>
</dbReference>
<dbReference type="AlphaFoldDB" id="W6UKR1"/>
<dbReference type="EMBL" id="APAU02000017">
    <property type="protein sequence ID" value="EUB61751.1"/>
    <property type="molecule type" value="Genomic_DNA"/>
</dbReference>
<protein>
    <submittedName>
        <fullName evidence="8">Xaa-Pro dipeptidase</fullName>
    </submittedName>
</protein>
<evidence type="ECO:0000256" key="1">
    <source>
        <dbReference type="ARBA" id="ARBA00001936"/>
    </source>
</evidence>
<evidence type="ECO:0000256" key="2">
    <source>
        <dbReference type="ARBA" id="ARBA00022670"/>
    </source>
</evidence>